<keyword evidence="5" id="KW-1185">Reference proteome</keyword>
<keyword evidence="1" id="KW-0560">Oxidoreductase</keyword>
<evidence type="ECO:0000256" key="2">
    <source>
        <dbReference type="ARBA" id="ARBA00023027"/>
    </source>
</evidence>
<gene>
    <name evidence="4" type="ORF">GWK63_08095</name>
</gene>
<dbReference type="KEGG" id="kre:GWK63_08095"/>
<accession>A0A858JNR7</accession>
<evidence type="ECO:0000313" key="5">
    <source>
        <dbReference type="Proteomes" id="UP000502533"/>
    </source>
</evidence>
<keyword evidence="2" id="KW-0520">NAD</keyword>
<dbReference type="Proteomes" id="UP000502533">
    <property type="component" value="Chromosome"/>
</dbReference>
<proteinExistence type="predicted"/>
<dbReference type="SUPFAM" id="SSF51735">
    <property type="entry name" value="NAD(P)-binding Rossmann-fold domains"/>
    <property type="match status" value="1"/>
</dbReference>
<name>A0A858JNR7_9PROT</name>
<dbReference type="PANTHER" id="PTHR43333:SF1">
    <property type="entry name" value="D-ISOMER SPECIFIC 2-HYDROXYACID DEHYDROGENASE NAD-BINDING DOMAIN-CONTAINING PROTEIN"/>
    <property type="match status" value="1"/>
</dbReference>
<dbReference type="RefSeq" id="WP_157772005.1">
    <property type="nucleotide sequence ID" value="NZ_CP050139.1"/>
</dbReference>
<protein>
    <recommendedName>
        <fullName evidence="3">D-isomer specific 2-hydroxyacid dehydrogenase NAD-binding domain-containing protein</fullName>
    </recommendedName>
</protein>
<dbReference type="Pfam" id="PF02826">
    <property type="entry name" value="2-Hacid_dh_C"/>
    <property type="match status" value="1"/>
</dbReference>
<dbReference type="InterPro" id="IPR006140">
    <property type="entry name" value="D-isomer_DH_NAD-bd"/>
</dbReference>
<sequence>MDGNPGKPWQIPEETDILVTGPIEGWQDAPSRPPSSWPGKLRWIQLSSAGVDFYPEWLLDGPPVALARGVSAADIAEYVMLAILRVEKHLDQITLRSRAAWMRHDIGSAAGRVLGIIGFGAVGHQVARRARVFDMQILACRQSAWIEPPPSGVRAVADVRDILARSDHLLLSLPLTSRTRHMMDADMLAHARSGLHIINVSRGGVMDHAALLAGLRSGRIGHATLDVTDPEPLPAGSPLYGREDVLLTPHVAANGRDTQHRFIRKFIENIDLFCKGHPLLDVYDRHRGY</sequence>
<dbReference type="GO" id="GO:0051287">
    <property type="term" value="F:NAD binding"/>
    <property type="evidence" value="ECO:0007669"/>
    <property type="project" value="InterPro"/>
</dbReference>
<organism evidence="4 5">
    <name type="scientific">Komagataeibacter rhaeticus</name>
    <dbReference type="NCBI Taxonomy" id="215221"/>
    <lineage>
        <taxon>Bacteria</taxon>
        <taxon>Pseudomonadati</taxon>
        <taxon>Pseudomonadota</taxon>
        <taxon>Alphaproteobacteria</taxon>
        <taxon>Acetobacterales</taxon>
        <taxon>Acetobacteraceae</taxon>
        <taxon>Komagataeibacter</taxon>
    </lineage>
</organism>
<evidence type="ECO:0000259" key="3">
    <source>
        <dbReference type="Pfam" id="PF02826"/>
    </source>
</evidence>
<evidence type="ECO:0000313" key="4">
    <source>
        <dbReference type="EMBL" id="QIP35427.1"/>
    </source>
</evidence>
<dbReference type="PANTHER" id="PTHR43333">
    <property type="entry name" value="2-HACID_DH_C DOMAIN-CONTAINING PROTEIN"/>
    <property type="match status" value="1"/>
</dbReference>
<dbReference type="EMBL" id="CP050139">
    <property type="protein sequence ID" value="QIP35427.1"/>
    <property type="molecule type" value="Genomic_DNA"/>
</dbReference>
<dbReference type="Gene3D" id="3.40.50.720">
    <property type="entry name" value="NAD(P)-binding Rossmann-like Domain"/>
    <property type="match status" value="2"/>
</dbReference>
<dbReference type="GO" id="GO:0016491">
    <property type="term" value="F:oxidoreductase activity"/>
    <property type="evidence" value="ECO:0007669"/>
    <property type="project" value="UniProtKB-KW"/>
</dbReference>
<dbReference type="InterPro" id="IPR036291">
    <property type="entry name" value="NAD(P)-bd_dom_sf"/>
</dbReference>
<dbReference type="GeneID" id="85022112"/>
<reference evidence="4 5" key="1">
    <citation type="submission" date="2020-03" db="EMBL/GenBank/DDBJ databases">
        <title>Isolation of cellulose-producing strains, genome characterization and application of the synthesized cellulose films as an economical and sustainable material for piezoelectric sensor construction.</title>
        <authorList>
            <person name="Mangayil R.K."/>
        </authorList>
    </citation>
    <scope>NUCLEOTIDE SEQUENCE [LARGE SCALE GENOMIC DNA]</scope>
    <source>
        <strain evidence="4 5">ENS 9a1a</strain>
    </source>
</reference>
<evidence type="ECO:0000256" key="1">
    <source>
        <dbReference type="ARBA" id="ARBA00023002"/>
    </source>
</evidence>
<dbReference type="AlphaFoldDB" id="A0A858JNR7"/>
<feature type="domain" description="D-isomer specific 2-hydroxyacid dehydrogenase NAD-binding" evidence="3">
    <location>
        <begin position="83"/>
        <end position="252"/>
    </location>
</feature>